<feature type="transmembrane region" description="Helical" evidence="1">
    <location>
        <begin position="41"/>
        <end position="60"/>
    </location>
</feature>
<keyword evidence="1" id="KW-0472">Membrane</keyword>
<keyword evidence="4" id="KW-1185">Reference proteome</keyword>
<gene>
    <name evidence="3" type="ORF">KOI35_03825</name>
</gene>
<proteinExistence type="predicted"/>
<evidence type="ECO:0000313" key="3">
    <source>
        <dbReference type="EMBL" id="MBU2662626.1"/>
    </source>
</evidence>
<feature type="transmembrane region" description="Helical" evidence="1">
    <location>
        <begin position="67"/>
        <end position="87"/>
    </location>
</feature>
<dbReference type="Proteomes" id="UP001519654">
    <property type="component" value="Unassembled WGS sequence"/>
</dbReference>
<dbReference type="RefSeq" id="WP_215784553.1">
    <property type="nucleotide sequence ID" value="NZ_JAHKKG010000001.1"/>
</dbReference>
<sequence>MELSRVNKAGLVIAFLLGLSDIASAFSPTPDGAESGPPYAILLIDAVLGVITLVAVVWAWRTGRRGAVRIAAGARIISMLTALPAFFVGVPAALQFAVGLFVVVTIASVAMMLVPSRRPVPVSD</sequence>
<comment type="caution">
    <text evidence="3">The sequence shown here is derived from an EMBL/GenBank/DDBJ whole genome shotgun (WGS) entry which is preliminary data.</text>
</comment>
<name>A0ABS5YH02_9ACTN</name>
<feature type="signal peptide" evidence="2">
    <location>
        <begin position="1"/>
        <end position="25"/>
    </location>
</feature>
<organism evidence="3 4">
    <name type="scientific">Paractinoplanes bogorensis</name>
    <dbReference type="NCBI Taxonomy" id="1610840"/>
    <lineage>
        <taxon>Bacteria</taxon>
        <taxon>Bacillati</taxon>
        <taxon>Actinomycetota</taxon>
        <taxon>Actinomycetes</taxon>
        <taxon>Micromonosporales</taxon>
        <taxon>Micromonosporaceae</taxon>
        <taxon>Paractinoplanes</taxon>
    </lineage>
</organism>
<reference evidence="3 4" key="1">
    <citation type="submission" date="2021-06" db="EMBL/GenBank/DDBJ databases">
        <title>Actinoplanes lichenicola sp. nov., and Actinoplanes ovalisporus sp. nov., isolated from lichen in Thailand.</title>
        <authorList>
            <person name="Saeng-In P."/>
            <person name="Kanchanasin P."/>
            <person name="Yuki M."/>
            <person name="Kudo T."/>
            <person name="Ohkuma M."/>
            <person name="Phongsopitanun W."/>
            <person name="Tanasupawat S."/>
        </authorList>
    </citation>
    <scope>NUCLEOTIDE SEQUENCE [LARGE SCALE GENOMIC DNA]</scope>
    <source>
        <strain evidence="3 4">NBRC 110975</strain>
    </source>
</reference>
<feature type="transmembrane region" description="Helical" evidence="1">
    <location>
        <begin position="93"/>
        <end position="114"/>
    </location>
</feature>
<dbReference type="EMBL" id="JAHKKG010000001">
    <property type="protein sequence ID" value="MBU2662626.1"/>
    <property type="molecule type" value="Genomic_DNA"/>
</dbReference>
<accession>A0ABS5YH02</accession>
<evidence type="ECO:0000256" key="2">
    <source>
        <dbReference type="SAM" id="SignalP"/>
    </source>
</evidence>
<keyword evidence="2" id="KW-0732">Signal</keyword>
<evidence type="ECO:0000313" key="4">
    <source>
        <dbReference type="Proteomes" id="UP001519654"/>
    </source>
</evidence>
<protein>
    <submittedName>
        <fullName evidence="3">Uncharacterized protein</fullName>
    </submittedName>
</protein>
<keyword evidence="1" id="KW-1133">Transmembrane helix</keyword>
<feature type="chain" id="PRO_5045914320" evidence="2">
    <location>
        <begin position="26"/>
        <end position="124"/>
    </location>
</feature>
<evidence type="ECO:0000256" key="1">
    <source>
        <dbReference type="SAM" id="Phobius"/>
    </source>
</evidence>
<keyword evidence="1" id="KW-0812">Transmembrane</keyword>